<evidence type="ECO:0000256" key="1">
    <source>
        <dbReference type="SAM" id="MobiDB-lite"/>
    </source>
</evidence>
<sequence>GSWNSLKRAGGRGGGVVRRWEKKQRQGKRQRQARRQGQEKRLGQDRERQRKKI</sequence>
<dbReference type="EnsemblMetazoa" id="Aqu2.1.40513_001">
    <property type="protein sequence ID" value="Aqu2.1.40513_001"/>
    <property type="gene ID" value="Aqu2.1.40513"/>
</dbReference>
<protein>
    <submittedName>
        <fullName evidence="2">Uncharacterized protein</fullName>
    </submittedName>
</protein>
<dbReference type="InParanoid" id="A0A1X7VM72"/>
<reference evidence="2" key="1">
    <citation type="submission" date="2017-05" db="UniProtKB">
        <authorList>
            <consortium name="EnsemblMetazoa"/>
        </authorList>
    </citation>
    <scope>IDENTIFICATION</scope>
</reference>
<evidence type="ECO:0000313" key="2">
    <source>
        <dbReference type="EnsemblMetazoa" id="Aqu2.1.40513_001"/>
    </source>
</evidence>
<feature type="compositionally biased region" description="Basic and acidic residues" evidence="1">
    <location>
        <begin position="36"/>
        <end position="53"/>
    </location>
</feature>
<feature type="compositionally biased region" description="Basic residues" evidence="1">
    <location>
        <begin position="20"/>
        <end position="34"/>
    </location>
</feature>
<name>A0A1X7VM72_AMPQE</name>
<dbReference type="AlphaFoldDB" id="A0A1X7VM72"/>
<accession>A0A1X7VM72</accession>
<feature type="region of interest" description="Disordered" evidence="1">
    <location>
        <begin position="1"/>
        <end position="53"/>
    </location>
</feature>
<organism evidence="2">
    <name type="scientific">Amphimedon queenslandica</name>
    <name type="common">Sponge</name>
    <dbReference type="NCBI Taxonomy" id="400682"/>
    <lineage>
        <taxon>Eukaryota</taxon>
        <taxon>Metazoa</taxon>
        <taxon>Porifera</taxon>
        <taxon>Demospongiae</taxon>
        <taxon>Heteroscleromorpha</taxon>
        <taxon>Haplosclerida</taxon>
        <taxon>Niphatidae</taxon>
        <taxon>Amphimedon</taxon>
    </lineage>
</organism>
<proteinExistence type="predicted"/>